<dbReference type="Proteomes" id="UP001297581">
    <property type="component" value="Unassembled WGS sequence"/>
</dbReference>
<evidence type="ECO:0000256" key="1">
    <source>
        <dbReference type="ARBA" id="ARBA00008857"/>
    </source>
</evidence>
<dbReference type="InterPro" id="IPR013762">
    <property type="entry name" value="Integrase-like_cat_sf"/>
</dbReference>
<feature type="domain" description="Core-binding (CB)" evidence="7">
    <location>
        <begin position="103"/>
        <end position="187"/>
    </location>
</feature>
<dbReference type="InterPro" id="IPR044068">
    <property type="entry name" value="CB"/>
</dbReference>
<dbReference type="InterPro" id="IPR002104">
    <property type="entry name" value="Integrase_catalytic"/>
</dbReference>
<dbReference type="InterPro" id="IPR050090">
    <property type="entry name" value="Tyrosine_recombinase_XerCD"/>
</dbReference>
<dbReference type="PROSITE" id="PS51900">
    <property type="entry name" value="CB"/>
    <property type="match status" value="1"/>
</dbReference>
<evidence type="ECO:0000256" key="2">
    <source>
        <dbReference type="ARBA" id="ARBA00022908"/>
    </source>
</evidence>
<organism evidence="8 9">
    <name type="scientific">Shewanella zhuhaiensis</name>
    <dbReference type="NCBI Taxonomy" id="2919576"/>
    <lineage>
        <taxon>Bacteria</taxon>
        <taxon>Pseudomonadati</taxon>
        <taxon>Pseudomonadota</taxon>
        <taxon>Gammaproteobacteria</taxon>
        <taxon>Alteromonadales</taxon>
        <taxon>Shewanellaceae</taxon>
        <taxon>Shewanella</taxon>
    </lineage>
</organism>
<comment type="caution">
    <text evidence="8">The sequence shown here is derived from an EMBL/GenBank/DDBJ whole genome shotgun (WGS) entry which is preliminary data.</text>
</comment>
<dbReference type="SUPFAM" id="SSF56349">
    <property type="entry name" value="DNA breaking-rejoining enzymes"/>
    <property type="match status" value="1"/>
</dbReference>
<dbReference type="InterPro" id="IPR046668">
    <property type="entry name" value="DUF6538"/>
</dbReference>
<keyword evidence="2" id="KW-0229">DNA integration</keyword>
<accession>A0AAJ1FA30</accession>
<evidence type="ECO:0000259" key="7">
    <source>
        <dbReference type="PROSITE" id="PS51900"/>
    </source>
</evidence>
<dbReference type="AlphaFoldDB" id="A0AAJ1FA30"/>
<dbReference type="PANTHER" id="PTHR30349:SF41">
    <property type="entry name" value="INTEGRASE_RECOMBINASE PROTEIN MJ0367-RELATED"/>
    <property type="match status" value="1"/>
</dbReference>
<dbReference type="GO" id="GO:0015074">
    <property type="term" value="P:DNA integration"/>
    <property type="evidence" value="ECO:0007669"/>
    <property type="project" value="UniProtKB-KW"/>
</dbReference>
<dbReference type="PROSITE" id="PS51898">
    <property type="entry name" value="TYR_RECOMBINASE"/>
    <property type="match status" value="1"/>
</dbReference>
<protein>
    <submittedName>
        <fullName evidence="8">Site-specific integrase</fullName>
    </submittedName>
</protein>
<evidence type="ECO:0000256" key="4">
    <source>
        <dbReference type="ARBA" id="ARBA00023172"/>
    </source>
</evidence>
<evidence type="ECO:0000313" key="8">
    <source>
        <dbReference type="EMBL" id="MCH4293660.1"/>
    </source>
</evidence>
<evidence type="ECO:0000256" key="3">
    <source>
        <dbReference type="ARBA" id="ARBA00023125"/>
    </source>
</evidence>
<dbReference type="RefSeq" id="WP_240590138.1">
    <property type="nucleotide sequence ID" value="NZ_JAKUDL010000001.1"/>
</dbReference>
<dbReference type="EMBL" id="JAKUDL010000001">
    <property type="protein sequence ID" value="MCH4293660.1"/>
    <property type="molecule type" value="Genomic_DNA"/>
</dbReference>
<dbReference type="PANTHER" id="PTHR30349">
    <property type="entry name" value="PHAGE INTEGRASE-RELATED"/>
    <property type="match status" value="1"/>
</dbReference>
<dbReference type="GO" id="GO:0003677">
    <property type="term" value="F:DNA binding"/>
    <property type="evidence" value="ECO:0007669"/>
    <property type="project" value="UniProtKB-UniRule"/>
</dbReference>
<dbReference type="GO" id="GO:0006310">
    <property type="term" value="P:DNA recombination"/>
    <property type="evidence" value="ECO:0007669"/>
    <property type="project" value="UniProtKB-KW"/>
</dbReference>
<name>A0AAJ1FA30_9GAMM</name>
<dbReference type="Pfam" id="PF20172">
    <property type="entry name" value="DUF6538"/>
    <property type="match status" value="1"/>
</dbReference>
<feature type="domain" description="Tyr recombinase" evidence="6">
    <location>
        <begin position="211"/>
        <end position="409"/>
    </location>
</feature>
<dbReference type="Gene3D" id="1.10.443.10">
    <property type="entry name" value="Intergrase catalytic core"/>
    <property type="match status" value="1"/>
</dbReference>
<evidence type="ECO:0000313" key="9">
    <source>
        <dbReference type="Proteomes" id="UP001297581"/>
    </source>
</evidence>
<dbReference type="CDD" id="cd01184">
    <property type="entry name" value="INT_C_like_1"/>
    <property type="match status" value="1"/>
</dbReference>
<keyword evidence="3 5" id="KW-0238">DNA-binding</keyword>
<dbReference type="InterPro" id="IPR011010">
    <property type="entry name" value="DNA_brk_join_enz"/>
</dbReference>
<comment type="similarity">
    <text evidence="1">Belongs to the 'phage' integrase family.</text>
</comment>
<keyword evidence="9" id="KW-1185">Reference proteome</keyword>
<dbReference type="Pfam" id="PF00589">
    <property type="entry name" value="Phage_integrase"/>
    <property type="match status" value="1"/>
</dbReference>
<evidence type="ECO:0000256" key="5">
    <source>
        <dbReference type="PROSITE-ProRule" id="PRU01248"/>
    </source>
</evidence>
<reference evidence="8 9" key="1">
    <citation type="submission" date="2022-02" db="EMBL/GenBank/DDBJ databases">
        <title>The genome sequence of Shewanella sp. 3B26.</title>
        <authorList>
            <person name="Du J."/>
        </authorList>
    </citation>
    <scope>NUCLEOTIDE SEQUENCE [LARGE SCALE GENOMIC DNA]</scope>
    <source>
        <strain evidence="8 9">3B26</strain>
    </source>
</reference>
<keyword evidence="4" id="KW-0233">DNA recombination</keyword>
<sequence>MKGQSLSVTPPYLFQSRHGIWYARIVVPEEKRPVIGKRELRRSLSTKDRLEAVRRSWEVLQALRSLTQNEAAACPQLNSEAVPLRPIVDVVPSVKPHTAAKLPALSEVVAAFCQEKLAQGAWSSMSQKQNATTFADLIKIVGDVSVQDFTRDLALKYKTHFTSDPNLSVGTVNKRITRVAALMQWANVHYGCLNPMAGLSIKVAARVKASKERAALTASQIRQLLGAIPPVTESRSPFKAWLPRLAVYTGARAGELAQLYLDDFKVIDGHPCILIRASHPDQSIKTPTCERVIPIHPTLIAMGFLHFIERQRSQGHKRLFPELPRQAERGYAHRVSKWFTTFKVSKLGWTERETLHGIRHSVATLLKRKEFSSDLVAGLLGHSHGSITFDRYGKEYQVGNMLKLVEAIDWNRD</sequence>
<proteinExistence type="inferred from homology"/>
<gene>
    <name evidence="8" type="ORF">MJ923_05005</name>
</gene>
<evidence type="ECO:0000259" key="6">
    <source>
        <dbReference type="PROSITE" id="PS51898"/>
    </source>
</evidence>